<feature type="region of interest" description="Disordered" evidence="1">
    <location>
        <begin position="18"/>
        <end position="47"/>
    </location>
</feature>
<reference evidence="2 3" key="1">
    <citation type="journal article" date="2019" name="J. Ind. Microbiol. Biotechnol.">
        <title>The complete genomic sequence of Streptomyces spectabilis NRRL-2792 and identification of secondary metabolite biosynthetic gene clusters.</title>
        <authorList>
            <person name="Sinha A."/>
            <person name="Phillips-Salemka S."/>
            <person name="Niraula T.A."/>
            <person name="Short K.A."/>
            <person name="Niraula N.P."/>
        </authorList>
    </citation>
    <scope>NUCLEOTIDE SEQUENCE [LARGE SCALE GENOMIC DNA]</scope>
    <source>
        <strain evidence="2 3">NRRL 2792</strain>
    </source>
</reference>
<dbReference type="AlphaFoldDB" id="A0A516RAU4"/>
<dbReference type="Proteomes" id="UP000316806">
    <property type="component" value="Chromosome"/>
</dbReference>
<sequence>MARSHTASKACAHSFVASGSSLIPPPADPPSPVRMTDFDDYAGRQEPTGPYEACRNHLDTCPHRHFGILADCSEGARLHAAWIEGGRTATTPTGPARGGQGA</sequence>
<dbReference type="EMBL" id="CP040916">
    <property type="protein sequence ID" value="QDQ12763.1"/>
    <property type="molecule type" value="Genomic_DNA"/>
</dbReference>
<protein>
    <submittedName>
        <fullName evidence="2">Uncharacterized protein</fullName>
    </submittedName>
</protein>
<proteinExistence type="predicted"/>
<evidence type="ECO:0000256" key="1">
    <source>
        <dbReference type="SAM" id="MobiDB-lite"/>
    </source>
</evidence>
<gene>
    <name evidence="2" type="ORF">FH965_21140</name>
</gene>
<feature type="compositionally biased region" description="Pro residues" evidence="1">
    <location>
        <begin position="23"/>
        <end position="32"/>
    </location>
</feature>
<organism evidence="2 3">
    <name type="scientific">Streptomyces spectabilis</name>
    <dbReference type="NCBI Taxonomy" id="68270"/>
    <lineage>
        <taxon>Bacteria</taxon>
        <taxon>Bacillati</taxon>
        <taxon>Actinomycetota</taxon>
        <taxon>Actinomycetes</taxon>
        <taxon>Kitasatosporales</taxon>
        <taxon>Streptomycetaceae</taxon>
        <taxon>Streptomyces</taxon>
    </lineage>
</organism>
<evidence type="ECO:0000313" key="2">
    <source>
        <dbReference type="EMBL" id="QDQ12763.1"/>
    </source>
</evidence>
<evidence type="ECO:0000313" key="3">
    <source>
        <dbReference type="Proteomes" id="UP000316806"/>
    </source>
</evidence>
<accession>A0A516RAU4</accession>
<name>A0A516RAU4_STRST</name>